<reference evidence="2" key="1">
    <citation type="journal article" date="2023" name="G3 (Bethesda)">
        <title>Genome assembly and association tests identify interacting loci associated with vigor, precocity, and sex in interspecific pistachio rootstocks.</title>
        <authorList>
            <person name="Palmer W."/>
            <person name="Jacygrad E."/>
            <person name="Sagayaradj S."/>
            <person name="Cavanaugh K."/>
            <person name="Han R."/>
            <person name="Bertier L."/>
            <person name="Beede B."/>
            <person name="Kafkas S."/>
            <person name="Golino D."/>
            <person name="Preece J."/>
            <person name="Michelmore R."/>
        </authorList>
    </citation>
    <scope>NUCLEOTIDE SEQUENCE [LARGE SCALE GENOMIC DNA]</scope>
</reference>
<sequence>MEVLIFSKPLSETAIAKRLCIPIDKLDQLPPFVGSNRVQNLIVEDMEEQGVQWNLRFYVKDNGKQPVFQGQWVDFVKRKQLRVGDEVMFYMVIDANGKLTYKMKPF</sequence>
<evidence type="ECO:0000313" key="1">
    <source>
        <dbReference type="EMBL" id="KAJ0083166.1"/>
    </source>
</evidence>
<organism evidence="1 2">
    <name type="scientific">Pistacia atlantica</name>
    <dbReference type="NCBI Taxonomy" id="434234"/>
    <lineage>
        <taxon>Eukaryota</taxon>
        <taxon>Viridiplantae</taxon>
        <taxon>Streptophyta</taxon>
        <taxon>Embryophyta</taxon>
        <taxon>Tracheophyta</taxon>
        <taxon>Spermatophyta</taxon>
        <taxon>Magnoliopsida</taxon>
        <taxon>eudicotyledons</taxon>
        <taxon>Gunneridae</taxon>
        <taxon>Pentapetalae</taxon>
        <taxon>rosids</taxon>
        <taxon>malvids</taxon>
        <taxon>Sapindales</taxon>
        <taxon>Anacardiaceae</taxon>
        <taxon>Pistacia</taxon>
    </lineage>
</organism>
<keyword evidence="2" id="KW-1185">Reference proteome</keyword>
<name>A0ACC1A9R1_9ROSI</name>
<protein>
    <submittedName>
        <fullName evidence="1">Uncharacterized protein</fullName>
    </submittedName>
</protein>
<evidence type="ECO:0000313" key="2">
    <source>
        <dbReference type="Proteomes" id="UP001164250"/>
    </source>
</evidence>
<dbReference type="Proteomes" id="UP001164250">
    <property type="component" value="Chromosome 12"/>
</dbReference>
<gene>
    <name evidence="1" type="ORF">Patl1_09621</name>
</gene>
<dbReference type="EMBL" id="CM047908">
    <property type="protein sequence ID" value="KAJ0083166.1"/>
    <property type="molecule type" value="Genomic_DNA"/>
</dbReference>
<accession>A0ACC1A9R1</accession>
<comment type="caution">
    <text evidence="1">The sequence shown here is derived from an EMBL/GenBank/DDBJ whole genome shotgun (WGS) entry which is preliminary data.</text>
</comment>
<proteinExistence type="predicted"/>